<feature type="compositionally biased region" description="Polar residues" evidence="1">
    <location>
        <begin position="1"/>
        <end position="15"/>
    </location>
</feature>
<feature type="compositionally biased region" description="Polar residues" evidence="1">
    <location>
        <begin position="76"/>
        <end position="86"/>
    </location>
</feature>
<dbReference type="GO" id="GO:0005697">
    <property type="term" value="C:telomerase holoenzyme complex"/>
    <property type="evidence" value="ECO:0007669"/>
    <property type="project" value="TreeGrafter"/>
</dbReference>
<keyword evidence="4" id="KW-1185">Reference proteome</keyword>
<comment type="caution">
    <text evidence="3">The sequence shown here is derived from an EMBL/GenBank/DDBJ whole genome shotgun (WGS) entry which is preliminary data.</text>
</comment>
<protein>
    <submittedName>
        <fullName evidence="3">Est1 DNA/RNA binding domain</fullName>
    </submittedName>
</protein>
<gene>
    <name evidence="3" type="ORF">Tdes44962_MAKER00175</name>
</gene>
<dbReference type="InterPro" id="IPR045153">
    <property type="entry name" value="Est1/Ebs1-like"/>
</dbReference>
<reference evidence="3 4" key="2">
    <citation type="journal article" date="2021" name="Curr. Genet.">
        <title>Genetic response to nitrogen starvation in the aggressive Eucalyptus foliar pathogen Teratosphaeria destructans.</title>
        <authorList>
            <person name="Havenga M."/>
            <person name="Wingfield B.D."/>
            <person name="Wingfield M.J."/>
            <person name="Dreyer L.L."/>
            <person name="Roets F."/>
            <person name="Aylward J."/>
        </authorList>
    </citation>
    <scope>NUCLEOTIDE SEQUENCE [LARGE SCALE GENOMIC DNA]</scope>
    <source>
        <strain evidence="3">CMW44962</strain>
    </source>
</reference>
<dbReference type="PANTHER" id="PTHR15696">
    <property type="entry name" value="SMG-7 SUPPRESSOR WITH MORPHOLOGICAL EFFECT ON GENITALIA PROTEIN 7"/>
    <property type="match status" value="1"/>
</dbReference>
<proteinExistence type="predicted"/>
<dbReference type="OrthoDB" id="2017974at2759"/>
<sequence>MKETRVQSGASPSSSPRDHWFDERSTMYPAGLEGVGRATSPQPSASSPSPPPSLDGHGASRRLSPQPLDPAEAASSDESMNNNGTVEYTPPESPAAEGPPASKRGRGLLHAGGHHAADHGLSCQPDTPVAGVRYAAASRGSRASAPSRQRRGLRQNYAPRYGRISADCGETGPHEPLKRPKQRQQCSPTPRDFGHGSVHSDRSTMATSNIPAGVQWSGMMLQPDSSPISQEQLSIEIQGIYAGLVNVEARCINIDAAQSDSKSSLSQEEWQALIALHRTLLYEHHDFLMATQHPSANGELRGLAAKFSMPARMWKHGIHAFLEVLRHHRPASQDHMLAFIYLSYQMMALLYETVSSFTDTWIECLGDLARYRMAIEEDRELHSQWGGVAASWYTKAADRNPEVGRLYHHLGILECPSLRKFACYGKSLTCKVAFPNAMDSMKALCEPILEEGLPQRSSVHLTEATFCRFHAQIFLGKPVPEVKTTYDALVANFAKAGTFRWIPCGVPLAITNISALFQFGRPSNPLRRTCDYALQSQTSTTEAVEPFSVQPATASATTTLLDLARDATLLSLHTALQCQPDPKSIQEVLPFLHTMLSFLHSLYRVSPLNHDALGLLQGVQWNVLVTFVNSLARLEPITARVEQCAKARIWLQPDSDGREKVLRKALPEDYHVRGLVWASGFFGADWFEQDVDKHSRAIETIGTTKQRAERMLYWALRLAFETDILSYDPTTRTFTVANAALDTKSSTTAKRIIVHSCTEAASTPSHTSESMPSSNSPQASSSDGEFVHVGMPSSPESALSTETNKTTSKRSSPAPLSYGIKAKKRMIRRRVDADDFRIAGQN</sequence>
<evidence type="ECO:0000259" key="2">
    <source>
        <dbReference type="Pfam" id="PF10373"/>
    </source>
</evidence>
<feature type="region of interest" description="Disordered" evidence="1">
    <location>
        <begin position="1"/>
        <end position="205"/>
    </location>
</feature>
<evidence type="ECO:0000313" key="3">
    <source>
        <dbReference type="EMBL" id="KAH9832696.1"/>
    </source>
</evidence>
<organism evidence="3 4">
    <name type="scientific">Teratosphaeria destructans</name>
    <dbReference type="NCBI Taxonomy" id="418781"/>
    <lineage>
        <taxon>Eukaryota</taxon>
        <taxon>Fungi</taxon>
        <taxon>Dikarya</taxon>
        <taxon>Ascomycota</taxon>
        <taxon>Pezizomycotina</taxon>
        <taxon>Dothideomycetes</taxon>
        <taxon>Dothideomycetidae</taxon>
        <taxon>Mycosphaerellales</taxon>
        <taxon>Teratosphaeriaceae</taxon>
        <taxon>Teratosphaeria</taxon>
    </lineage>
</organism>
<dbReference type="InterPro" id="IPR018834">
    <property type="entry name" value="DNA/RNA-bd_Est1-type"/>
</dbReference>
<dbReference type="Gene3D" id="1.25.40.10">
    <property type="entry name" value="Tetratricopeptide repeat domain"/>
    <property type="match status" value="1"/>
</dbReference>
<dbReference type="GO" id="GO:0070034">
    <property type="term" value="F:telomerase RNA binding"/>
    <property type="evidence" value="ECO:0007669"/>
    <property type="project" value="TreeGrafter"/>
</dbReference>
<feature type="compositionally biased region" description="Basic and acidic residues" evidence="1">
    <location>
        <begin position="192"/>
        <end position="202"/>
    </location>
</feature>
<feature type="compositionally biased region" description="Polar residues" evidence="1">
    <location>
        <begin position="794"/>
        <end position="811"/>
    </location>
</feature>
<dbReference type="GO" id="GO:0000184">
    <property type="term" value="P:nuclear-transcribed mRNA catabolic process, nonsense-mediated decay"/>
    <property type="evidence" value="ECO:0007669"/>
    <property type="project" value="TreeGrafter"/>
</dbReference>
<feature type="compositionally biased region" description="Low complexity" evidence="1">
    <location>
        <begin position="762"/>
        <end position="782"/>
    </location>
</feature>
<feature type="compositionally biased region" description="Basic and acidic residues" evidence="1">
    <location>
        <begin position="16"/>
        <end position="25"/>
    </location>
</feature>
<feature type="compositionally biased region" description="Low complexity" evidence="1">
    <location>
        <begin position="130"/>
        <end position="147"/>
    </location>
</feature>
<evidence type="ECO:0000313" key="4">
    <source>
        <dbReference type="Proteomes" id="UP001138500"/>
    </source>
</evidence>
<dbReference type="Pfam" id="PF10373">
    <property type="entry name" value="EST1_DNA_bind"/>
    <property type="match status" value="1"/>
</dbReference>
<reference evidence="3 4" key="1">
    <citation type="journal article" date="2018" name="IMA Fungus">
        <title>IMA Genome-F 10: Nine draft genome sequences of Claviceps purpurea s.lat., including C. arundinis, C. humidiphila, and C. cf. spartinae, pseudomolecules for the pitch canker pathogen Fusarium circinatum, draft genome of Davidsoniella eucalypti, Grosmannia galeiformis, Quambalaria eucalypti, and Teratosphaeria destructans.</title>
        <authorList>
            <person name="Wingfield B.D."/>
            <person name="Liu M."/>
            <person name="Nguyen H.D."/>
            <person name="Lane F.A."/>
            <person name="Morgan S.W."/>
            <person name="De Vos L."/>
            <person name="Wilken P.M."/>
            <person name="Duong T.A."/>
            <person name="Aylward J."/>
            <person name="Coetzee M.P."/>
            <person name="Dadej K."/>
            <person name="De Beer Z.W."/>
            <person name="Findlay W."/>
            <person name="Havenga M."/>
            <person name="Kolarik M."/>
            <person name="Menzies J.G."/>
            <person name="Naidoo K."/>
            <person name="Pochopski O."/>
            <person name="Shoukouhi P."/>
            <person name="Santana Q.C."/>
            <person name="Seifert K.A."/>
            <person name="Soal N."/>
            <person name="Steenkamp E.T."/>
            <person name="Tatham C.T."/>
            <person name="van der Nest M.A."/>
            <person name="Wingfield M.J."/>
        </authorList>
    </citation>
    <scope>NUCLEOTIDE SEQUENCE [LARGE SCALE GENOMIC DNA]</scope>
    <source>
        <strain evidence="3">CMW44962</strain>
    </source>
</reference>
<dbReference type="GO" id="GO:0042162">
    <property type="term" value="F:telomeric DNA binding"/>
    <property type="evidence" value="ECO:0007669"/>
    <property type="project" value="TreeGrafter"/>
</dbReference>
<dbReference type="FunFam" id="1.25.40.10:FF:000202">
    <property type="entry name" value="Unplaced genomic scaffold supercont1.7, whole genome shotgun sequence"/>
    <property type="match status" value="1"/>
</dbReference>
<dbReference type="Proteomes" id="UP001138500">
    <property type="component" value="Unassembled WGS sequence"/>
</dbReference>
<accession>A0A9W7W3V3</accession>
<dbReference type="PANTHER" id="PTHR15696:SF0">
    <property type="entry name" value="TELOMERASE-BINDING PROTEIN EST1A"/>
    <property type="match status" value="1"/>
</dbReference>
<dbReference type="InterPro" id="IPR011990">
    <property type="entry name" value="TPR-like_helical_dom_sf"/>
</dbReference>
<dbReference type="EMBL" id="RIBY02001112">
    <property type="protein sequence ID" value="KAH9832696.1"/>
    <property type="molecule type" value="Genomic_DNA"/>
</dbReference>
<evidence type="ECO:0000256" key="1">
    <source>
        <dbReference type="SAM" id="MobiDB-lite"/>
    </source>
</evidence>
<name>A0A9W7W3V3_9PEZI</name>
<feature type="domain" description="DNA/RNA-binding" evidence="2">
    <location>
        <begin position="389"/>
        <end position="489"/>
    </location>
</feature>
<feature type="region of interest" description="Disordered" evidence="1">
    <location>
        <begin position="759"/>
        <end position="824"/>
    </location>
</feature>
<dbReference type="SUPFAM" id="SSF48452">
    <property type="entry name" value="TPR-like"/>
    <property type="match status" value="1"/>
</dbReference>
<dbReference type="AlphaFoldDB" id="A0A9W7W3V3"/>